<keyword evidence="3" id="KW-1185">Reference proteome</keyword>
<evidence type="ECO:0000256" key="1">
    <source>
        <dbReference type="SAM" id="MobiDB-lite"/>
    </source>
</evidence>
<comment type="caution">
    <text evidence="2">The sequence shown here is derived from an EMBL/GenBank/DDBJ whole genome shotgun (WGS) entry which is preliminary data.</text>
</comment>
<evidence type="ECO:0000313" key="3">
    <source>
        <dbReference type="Proteomes" id="UP001233164"/>
    </source>
</evidence>
<gene>
    <name evidence="2" type="ORF">QT969_20540</name>
</gene>
<proteinExistence type="predicted"/>
<feature type="region of interest" description="Disordered" evidence="1">
    <location>
        <begin position="1"/>
        <end position="44"/>
    </location>
</feature>
<dbReference type="Proteomes" id="UP001233164">
    <property type="component" value="Unassembled WGS sequence"/>
</dbReference>
<dbReference type="RefSeq" id="WP_268744384.1">
    <property type="nucleotide sequence ID" value="NZ_JAUBOF010000097.1"/>
</dbReference>
<reference evidence="2 3" key="1">
    <citation type="submission" date="2023-06" db="EMBL/GenBank/DDBJ databases">
        <title>Rhodococcus indonesiensis sp. nov a new member of the Rhodococcus ruber lineage isolated from a sediment of neutral hot spring.</title>
        <authorList>
            <person name="Kusuma A.B."/>
            <person name="Fenylestari G."/>
            <person name="Ammar F."/>
            <person name="Nouioui I."/>
            <person name="Goodfellow M."/>
        </authorList>
    </citation>
    <scope>NUCLEOTIDE SEQUENCE [LARGE SCALE GENOMIC DNA]</scope>
    <source>
        <strain evidence="2 3">CSLK01-03</strain>
    </source>
</reference>
<organism evidence="2 3">
    <name type="scientific">Rhodococcus indonesiensis</name>
    <dbReference type="NCBI Taxonomy" id="3055869"/>
    <lineage>
        <taxon>Bacteria</taxon>
        <taxon>Bacillati</taxon>
        <taxon>Actinomycetota</taxon>
        <taxon>Actinomycetes</taxon>
        <taxon>Mycobacteriales</taxon>
        <taxon>Nocardiaceae</taxon>
        <taxon>Rhodococcus</taxon>
    </lineage>
</organism>
<evidence type="ECO:0000313" key="2">
    <source>
        <dbReference type="EMBL" id="MDM7490678.1"/>
    </source>
</evidence>
<accession>A0ABT7RSQ0</accession>
<dbReference type="EMBL" id="JAUBOF010000097">
    <property type="protein sequence ID" value="MDM7490678.1"/>
    <property type="molecule type" value="Genomic_DNA"/>
</dbReference>
<protein>
    <submittedName>
        <fullName evidence="2">Uncharacterized protein</fullName>
    </submittedName>
</protein>
<sequence>MHHHDYPIFLQPGEPTDRDRTTDVDALPRSQGPHDYSGLFSSPN</sequence>
<name>A0ABT7RSQ0_9NOCA</name>